<proteinExistence type="inferred from homology"/>
<keyword evidence="4" id="KW-0997">Cell inner membrane</keyword>
<dbReference type="Gene3D" id="1.10.3720.10">
    <property type="entry name" value="MetI-like"/>
    <property type="match status" value="1"/>
</dbReference>
<evidence type="ECO:0000313" key="11">
    <source>
        <dbReference type="Proteomes" id="UP001314635"/>
    </source>
</evidence>
<feature type="transmembrane region" description="Helical" evidence="8">
    <location>
        <begin position="231"/>
        <end position="250"/>
    </location>
</feature>
<dbReference type="PANTHER" id="PTHR43357">
    <property type="entry name" value="INNER MEMBRANE ABC TRANSPORTER PERMEASE PROTEIN YDCV"/>
    <property type="match status" value="1"/>
</dbReference>
<feature type="domain" description="ABC transmembrane type-1" evidence="9">
    <location>
        <begin position="62"/>
        <end position="250"/>
    </location>
</feature>
<dbReference type="EMBL" id="JAFCLK010000039">
    <property type="protein sequence ID" value="MBR1140305.1"/>
    <property type="molecule type" value="Genomic_DNA"/>
</dbReference>
<keyword evidence="2 8" id="KW-0813">Transport</keyword>
<evidence type="ECO:0000259" key="9">
    <source>
        <dbReference type="PROSITE" id="PS50928"/>
    </source>
</evidence>
<evidence type="ECO:0000256" key="1">
    <source>
        <dbReference type="ARBA" id="ARBA00004429"/>
    </source>
</evidence>
<dbReference type="SUPFAM" id="SSF161098">
    <property type="entry name" value="MetI-like"/>
    <property type="match status" value="1"/>
</dbReference>
<keyword evidence="5 8" id="KW-0812">Transmembrane</keyword>
<keyword evidence="3" id="KW-1003">Cell membrane</keyword>
<feature type="transmembrane region" description="Helical" evidence="8">
    <location>
        <begin position="58"/>
        <end position="85"/>
    </location>
</feature>
<reference evidence="11" key="1">
    <citation type="journal article" date="2021" name="ISME J.">
        <title>Evolutionary origin and ecological implication of a unique nif island in free-living Bradyrhizobium lineages.</title>
        <authorList>
            <person name="Tao J."/>
        </authorList>
    </citation>
    <scope>NUCLEOTIDE SEQUENCE [LARGE SCALE GENOMIC DNA]</scope>
    <source>
        <strain evidence="11">SZCCT0094</strain>
    </source>
</reference>
<gene>
    <name evidence="10" type="ORF">JQ619_31560</name>
</gene>
<keyword evidence="11" id="KW-1185">Reference proteome</keyword>
<feature type="transmembrane region" description="Helical" evidence="8">
    <location>
        <begin position="174"/>
        <end position="196"/>
    </location>
</feature>
<keyword evidence="7 8" id="KW-0472">Membrane</keyword>
<comment type="caution">
    <text evidence="10">The sequence shown here is derived from an EMBL/GenBank/DDBJ whole genome shotgun (WGS) entry which is preliminary data.</text>
</comment>
<feature type="transmembrane region" description="Helical" evidence="8">
    <location>
        <begin position="97"/>
        <end position="118"/>
    </location>
</feature>
<dbReference type="InterPro" id="IPR000515">
    <property type="entry name" value="MetI-like"/>
</dbReference>
<evidence type="ECO:0000256" key="8">
    <source>
        <dbReference type="RuleBase" id="RU363032"/>
    </source>
</evidence>
<dbReference type="Pfam" id="PF00528">
    <property type="entry name" value="BPD_transp_1"/>
    <property type="match status" value="1"/>
</dbReference>
<organism evidence="10 11">
    <name type="scientific">Bradyrhizobium denitrificans</name>
    <dbReference type="NCBI Taxonomy" id="2734912"/>
    <lineage>
        <taxon>Bacteria</taxon>
        <taxon>Pseudomonadati</taxon>
        <taxon>Pseudomonadota</taxon>
        <taxon>Alphaproteobacteria</taxon>
        <taxon>Hyphomicrobiales</taxon>
        <taxon>Nitrobacteraceae</taxon>
        <taxon>Bradyrhizobium</taxon>
    </lineage>
</organism>
<evidence type="ECO:0000256" key="2">
    <source>
        <dbReference type="ARBA" id="ARBA00022448"/>
    </source>
</evidence>
<evidence type="ECO:0000256" key="7">
    <source>
        <dbReference type="ARBA" id="ARBA00023136"/>
    </source>
</evidence>
<evidence type="ECO:0000256" key="6">
    <source>
        <dbReference type="ARBA" id="ARBA00022989"/>
    </source>
</evidence>
<dbReference type="InterPro" id="IPR035906">
    <property type="entry name" value="MetI-like_sf"/>
</dbReference>
<dbReference type="RefSeq" id="WP_172242323.1">
    <property type="nucleotide sequence ID" value="NZ_JABFDP010000038.1"/>
</dbReference>
<dbReference type="PANTHER" id="PTHR43357:SF4">
    <property type="entry name" value="INNER MEMBRANE ABC TRANSPORTER PERMEASE PROTEIN YDCV"/>
    <property type="match status" value="1"/>
</dbReference>
<name>A0ABS5GGN9_9BRAD</name>
<sequence length="269" mass="29114">MSRNGPVALVFHTLFVVFMVAPIVVVCWVAFTPEGFLSIPTTNFSLRWFKALANYPEFVHAFAVSLWLGALSSCVALLFAVPAALALSRYQFRGRDALSALFLSPLMIPHVVLGIAFLRFFTSAGIGGTFLALVIAHVVVVFPFALRLTLAAATGMDRSVEMAAISLGADGWTMFRRVTLPAILPGIVSGWMLAFIQSFDDLTMTIFLATPGTETLPVRMFLYIQDNIDPLVTSVSASVIAITMTVLILLDRCYGLDRVLTAKGGDAGR</sequence>
<protein>
    <submittedName>
        <fullName evidence="10">ABC transporter permease</fullName>
    </submittedName>
</protein>
<evidence type="ECO:0000256" key="4">
    <source>
        <dbReference type="ARBA" id="ARBA00022519"/>
    </source>
</evidence>
<dbReference type="Proteomes" id="UP001314635">
    <property type="component" value="Unassembled WGS sequence"/>
</dbReference>
<feature type="transmembrane region" description="Helical" evidence="8">
    <location>
        <begin position="7"/>
        <end position="31"/>
    </location>
</feature>
<comment type="subcellular location">
    <subcellularLocation>
        <location evidence="1">Cell inner membrane</location>
        <topology evidence="1">Multi-pass membrane protein</topology>
    </subcellularLocation>
    <subcellularLocation>
        <location evidence="8">Cell membrane</location>
        <topology evidence="8">Multi-pass membrane protein</topology>
    </subcellularLocation>
</comment>
<accession>A0ABS5GGN9</accession>
<dbReference type="CDD" id="cd06261">
    <property type="entry name" value="TM_PBP2"/>
    <property type="match status" value="1"/>
</dbReference>
<dbReference type="PROSITE" id="PS50928">
    <property type="entry name" value="ABC_TM1"/>
    <property type="match status" value="1"/>
</dbReference>
<evidence type="ECO:0000256" key="5">
    <source>
        <dbReference type="ARBA" id="ARBA00022692"/>
    </source>
</evidence>
<evidence type="ECO:0000256" key="3">
    <source>
        <dbReference type="ARBA" id="ARBA00022475"/>
    </source>
</evidence>
<evidence type="ECO:0000313" key="10">
    <source>
        <dbReference type="EMBL" id="MBR1140305.1"/>
    </source>
</evidence>
<keyword evidence="6 8" id="KW-1133">Transmembrane helix</keyword>
<comment type="similarity">
    <text evidence="8">Belongs to the binding-protein-dependent transport system permease family.</text>
</comment>
<feature type="transmembrane region" description="Helical" evidence="8">
    <location>
        <begin position="130"/>
        <end position="153"/>
    </location>
</feature>